<proteinExistence type="predicted"/>
<feature type="domain" description="Lipase maturation factor 1/2 C-terminal" evidence="3">
    <location>
        <begin position="53"/>
        <end position="157"/>
    </location>
</feature>
<dbReference type="Pfam" id="PF25179">
    <property type="entry name" value="LMF1_C"/>
    <property type="match status" value="1"/>
</dbReference>
<dbReference type="PANTHER" id="PTHR14463">
    <property type="entry name" value="LIPASE MATURATION FACTOR"/>
    <property type="match status" value="1"/>
</dbReference>
<evidence type="ECO:0000313" key="4">
    <source>
        <dbReference type="EMBL" id="CDJ28358.1"/>
    </source>
</evidence>
<dbReference type="GO" id="GO:0051604">
    <property type="term" value="P:protein maturation"/>
    <property type="evidence" value="ECO:0007669"/>
    <property type="project" value="InterPro"/>
</dbReference>
<evidence type="ECO:0000256" key="1">
    <source>
        <dbReference type="ARBA" id="ARBA00023180"/>
    </source>
</evidence>
<dbReference type="PANTHER" id="PTHR14463:SF5">
    <property type="entry name" value="LIPASE MATURATION FACTOR 2"/>
    <property type="match status" value="1"/>
</dbReference>
<keyword evidence="5" id="KW-1185">Reference proteome</keyword>
<dbReference type="OrthoDB" id="434126at2759"/>
<reference evidence="4" key="1">
    <citation type="submission" date="2013-10" db="EMBL/GenBank/DDBJ databases">
        <title>Genomic analysis of the causative agents of coccidiosis in chickens.</title>
        <authorList>
            <person name="Reid A.J."/>
            <person name="Blake D."/>
            <person name="Billington K."/>
            <person name="Browne H."/>
            <person name="Dunn M."/>
            <person name="Hung S."/>
            <person name="Kawahara F."/>
            <person name="Miranda-Saavedra D."/>
            <person name="Mourier T."/>
            <person name="Nagra H."/>
            <person name="Otto T.D."/>
            <person name="Rawlings N."/>
            <person name="Sanchez A."/>
            <person name="Sanders M."/>
            <person name="Subramaniam C."/>
            <person name="Tay Y."/>
            <person name="Dear P."/>
            <person name="Doerig C."/>
            <person name="Gruber A."/>
            <person name="Parkinson J."/>
            <person name="Shirley M."/>
            <person name="Wan K.L."/>
            <person name="Berriman M."/>
            <person name="Tomley F."/>
            <person name="Pain A."/>
        </authorList>
    </citation>
    <scope>NUCLEOTIDE SEQUENCE [LARGE SCALE GENOMIC DNA]</scope>
    <source>
        <strain evidence="4">Houghton</strain>
    </source>
</reference>
<dbReference type="GeneID" id="25378772"/>
<accession>U6JXY1</accession>
<dbReference type="AlphaFoldDB" id="U6JXY1"/>
<dbReference type="Proteomes" id="UP000030744">
    <property type="component" value="Unassembled WGS sequence"/>
</dbReference>
<dbReference type="VEuPathDB" id="ToxoDB:EMH_0040250"/>
<name>U6JXY1_9EIME</name>
<keyword evidence="1" id="KW-0325">Glycoprotein</keyword>
<dbReference type="GO" id="GO:0005789">
    <property type="term" value="C:endoplasmic reticulum membrane"/>
    <property type="evidence" value="ECO:0007669"/>
    <property type="project" value="TreeGrafter"/>
</dbReference>
<dbReference type="EMBL" id="HG681326">
    <property type="protein sequence ID" value="CDJ28358.1"/>
    <property type="molecule type" value="Genomic_DNA"/>
</dbReference>
<dbReference type="InterPro" id="IPR057433">
    <property type="entry name" value="LMF1/2_C"/>
</dbReference>
<evidence type="ECO:0000256" key="2">
    <source>
        <dbReference type="ARBA" id="ARBA00040643"/>
    </source>
</evidence>
<sequence length="291" mass="33522">MAGRVFLCAVVGVYFLIYTAGCLNYLCKVWMRPSVSAPGWVLALCRELSLPCVCNGYGLFSVVTTGRLELVLEELQQTAEQRPQWREISLPYKPGDVNTPPPWLLWGHFPRLDWRLWFIPLRLKSALKGAVAGLPLQQQQQQQQLLLQQQQQQQQQQVQQLSLHASAGDTDDPLHLYPTFWRPFIHQLSSRQPALLQLLGAQGEVLKQLPPPLAVRVSLYDYRMTPPEGVPAYAAFFPEGWTHLTQQEIVKLEKDLVQWTIGPWWMRRKQHELDVFVFSRNCPPIEEIAQY</sequence>
<gene>
    <name evidence="4" type="ORF">EMH_0040250</name>
</gene>
<dbReference type="RefSeq" id="XP_013350932.1">
    <property type="nucleotide sequence ID" value="XM_013495478.1"/>
</dbReference>
<dbReference type="InterPro" id="IPR009613">
    <property type="entry name" value="LMF"/>
</dbReference>
<organism evidence="4 5">
    <name type="scientific">Eimeria mitis</name>
    <dbReference type="NCBI Taxonomy" id="44415"/>
    <lineage>
        <taxon>Eukaryota</taxon>
        <taxon>Sar</taxon>
        <taxon>Alveolata</taxon>
        <taxon>Apicomplexa</taxon>
        <taxon>Conoidasida</taxon>
        <taxon>Coccidia</taxon>
        <taxon>Eucoccidiorida</taxon>
        <taxon>Eimeriorina</taxon>
        <taxon>Eimeriidae</taxon>
        <taxon>Eimeria</taxon>
    </lineage>
</organism>
<evidence type="ECO:0000313" key="5">
    <source>
        <dbReference type="Proteomes" id="UP000030744"/>
    </source>
</evidence>
<evidence type="ECO:0000259" key="3">
    <source>
        <dbReference type="Pfam" id="PF25179"/>
    </source>
</evidence>
<protein>
    <recommendedName>
        <fullName evidence="2">Lipase maturation factor 2</fullName>
    </recommendedName>
</protein>
<reference evidence="4" key="2">
    <citation type="submission" date="2013-10" db="EMBL/GenBank/DDBJ databases">
        <authorList>
            <person name="Aslett M."/>
        </authorList>
    </citation>
    <scope>NUCLEOTIDE SEQUENCE [LARGE SCALE GENOMIC DNA]</scope>
    <source>
        <strain evidence="4">Houghton</strain>
    </source>
</reference>